<dbReference type="Proteomes" id="UP000000483">
    <property type="component" value="Chromosome"/>
</dbReference>
<dbReference type="InterPro" id="IPR004358">
    <property type="entry name" value="Sig_transdc_His_kin-like_C"/>
</dbReference>
<accession>F2NJL0</accession>
<feature type="domain" description="Histidine kinase" evidence="4">
    <location>
        <begin position="284"/>
        <end position="441"/>
    </location>
</feature>
<keyword evidence="6" id="KW-1185">Reference proteome</keyword>
<reference evidence="6" key="2">
    <citation type="submission" date="2011-03" db="EMBL/GenBank/DDBJ databases">
        <title>The complete genome of Desulfobacca acetoxidans DSM 11109.</title>
        <authorList>
            <consortium name="US DOE Joint Genome Institute (JGI-PGF)"/>
            <person name="Lucas S."/>
            <person name="Copeland A."/>
            <person name="Lapidus A."/>
            <person name="Bruce D."/>
            <person name="Goodwin L."/>
            <person name="Pitluck S."/>
            <person name="Peters L."/>
            <person name="Kyrpides N."/>
            <person name="Mavromatis K."/>
            <person name="Ivanova N."/>
            <person name="Ovchinnikova G."/>
            <person name="Teshima H."/>
            <person name="Detter J.C."/>
            <person name="Han C."/>
            <person name="Land M."/>
            <person name="Hauser L."/>
            <person name="Markowitz V."/>
            <person name="Cheng J.-F."/>
            <person name="Hugenholtz P."/>
            <person name="Woyke T."/>
            <person name="Wu D."/>
            <person name="Spring S."/>
            <person name="Schueler E."/>
            <person name="Brambilla E."/>
            <person name="Klenk H.-P."/>
            <person name="Eisen J.A."/>
        </authorList>
    </citation>
    <scope>NUCLEOTIDE SEQUENCE [LARGE SCALE GENOMIC DNA]</scope>
    <source>
        <strain evidence="6">ATCC 700848 / DSM 11109 / ASRB2</strain>
    </source>
</reference>
<dbReference type="HOGENOM" id="CLU_590158_0_0_7"/>
<dbReference type="InterPro" id="IPR003594">
    <property type="entry name" value="HATPase_dom"/>
</dbReference>
<evidence type="ECO:0000313" key="5">
    <source>
        <dbReference type="EMBL" id="AEB09522.1"/>
    </source>
</evidence>
<comment type="catalytic activity">
    <reaction evidence="1">
        <text>ATP + protein L-histidine = ADP + protein N-phospho-L-histidine.</text>
        <dbReference type="EC" id="2.7.13.3"/>
    </reaction>
</comment>
<dbReference type="PANTHER" id="PTHR43547:SF2">
    <property type="entry name" value="HYBRID SIGNAL TRANSDUCTION HISTIDINE KINASE C"/>
    <property type="match status" value="1"/>
</dbReference>
<dbReference type="OrthoDB" id="5469178at2"/>
<dbReference type="eggNOG" id="COG2205">
    <property type="taxonomic scope" value="Bacteria"/>
</dbReference>
<keyword evidence="3" id="KW-0597">Phosphoprotein</keyword>
<dbReference type="InterPro" id="IPR005467">
    <property type="entry name" value="His_kinase_dom"/>
</dbReference>
<dbReference type="Pfam" id="PF02518">
    <property type="entry name" value="HATPase_c"/>
    <property type="match status" value="1"/>
</dbReference>
<dbReference type="PANTHER" id="PTHR43547">
    <property type="entry name" value="TWO-COMPONENT HISTIDINE KINASE"/>
    <property type="match status" value="1"/>
</dbReference>
<protein>
    <recommendedName>
        <fullName evidence="2">histidine kinase</fullName>
        <ecNumber evidence="2">2.7.13.3</ecNumber>
    </recommendedName>
</protein>
<dbReference type="STRING" id="880072.Desac_1676"/>
<dbReference type="CDD" id="cd00075">
    <property type="entry name" value="HATPase"/>
    <property type="match status" value="1"/>
</dbReference>
<dbReference type="AlphaFoldDB" id="F2NJL0"/>
<dbReference type="EMBL" id="CP002629">
    <property type="protein sequence ID" value="AEB09522.1"/>
    <property type="molecule type" value="Genomic_DNA"/>
</dbReference>
<dbReference type="InterPro" id="IPR036890">
    <property type="entry name" value="HATPase_C_sf"/>
</dbReference>
<dbReference type="SMART" id="SM00387">
    <property type="entry name" value="HATPase_c"/>
    <property type="match status" value="1"/>
</dbReference>
<gene>
    <name evidence="5" type="ordered locus">Desac_1676</name>
</gene>
<evidence type="ECO:0000259" key="4">
    <source>
        <dbReference type="PROSITE" id="PS50109"/>
    </source>
</evidence>
<reference evidence="5 6" key="1">
    <citation type="journal article" date="2011" name="Stand. Genomic Sci.">
        <title>Complete genome sequence of the acetate-degrading sulfate reducer Desulfobacca acetoxidans type strain (ASRB2).</title>
        <authorList>
            <person name="Goker M."/>
            <person name="Teshima H."/>
            <person name="Lapidus A."/>
            <person name="Nolan M."/>
            <person name="Lucas S."/>
            <person name="Hammon N."/>
            <person name="Deshpande S."/>
            <person name="Cheng J.F."/>
            <person name="Tapia R."/>
            <person name="Han C."/>
            <person name="Goodwin L."/>
            <person name="Pitluck S."/>
            <person name="Huntemann M."/>
            <person name="Liolios K."/>
            <person name="Ivanova N."/>
            <person name="Pagani I."/>
            <person name="Mavromatis K."/>
            <person name="Ovchinikova G."/>
            <person name="Pati A."/>
            <person name="Chen A."/>
            <person name="Palaniappan K."/>
            <person name="Land M."/>
            <person name="Hauser L."/>
            <person name="Brambilla E.M."/>
            <person name="Rohde M."/>
            <person name="Spring S."/>
            <person name="Detter J.C."/>
            <person name="Woyke T."/>
            <person name="Bristow J."/>
            <person name="Eisen J.A."/>
            <person name="Markowitz V."/>
            <person name="Hugenholtz P."/>
            <person name="Kyrpides N.C."/>
            <person name="Klenk H.P."/>
        </authorList>
    </citation>
    <scope>NUCLEOTIDE SEQUENCE [LARGE SCALE GENOMIC DNA]</scope>
    <source>
        <strain evidence="6">ATCC 700848 / DSM 11109 / ASRB2</strain>
    </source>
</reference>
<sequence>MTHPADLEVIRQRILEKKNNYQEYNFGPLRDDAIKTFFDLAQEYETLENLFRVCVAVIKEFFDLDSRLFLTCSGVGCLEAVCDSLEGLRAYRTPAPEEIHLSNTAYAAGDSWVIPVRGNRLLVDRLPFFAKDQVIGMLEIFPAHALTDSDTFFFEKYANRLGYALHNKIITSQNIQHIRFINSLVGDIEHNVIVPNISLSLYLRHVKKKIQTLHNLVNTLSEDARSCPEFVAQVRALVLGIDSDCQIFDKQYHGVSLFLESLFRPSHFQRGHLVLRKRKCNVRSEIIQPQLELYLPKLQERHIEIDESLGGVPEEDFTLLVDKGLISQVYANLFSNAVKYSRPSPSGRKYLSFGRRLIPDFFGPGKDGVRFNVFTSGPRIPQEDIGRIFEEGYRGGNVEGEVGTGRGLYFVRNVVETHGGSVGCEYTGDGNDIYFVLPVFSDQDAGLGPLTAELSQS</sequence>
<keyword evidence="5" id="KW-0418">Kinase</keyword>
<dbReference type="GO" id="GO:0000155">
    <property type="term" value="F:phosphorelay sensor kinase activity"/>
    <property type="evidence" value="ECO:0007669"/>
    <property type="project" value="TreeGrafter"/>
</dbReference>
<dbReference type="Gene3D" id="3.30.565.10">
    <property type="entry name" value="Histidine kinase-like ATPase, C-terminal domain"/>
    <property type="match status" value="1"/>
</dbReference>
<dbReference type="SUPFAM" id="SSF55874">
    <property type="entry name" value="ATPase domain of HSP90 chaperone/DNA topoisomerase II/histidine kinase"/>
    <property type="match status" value="1"/>
</dbReference>
<evidence type="ECO:0000256" key="2">
    <source>
        <dbReference type="ARBA" id="ARBA00012438"/>
    </source>
</evidence>
<dbReference type="PRINTS" id="PR00344">
    <property type="entry name" value="BCTRLSENSOR"/>
</dbReference>
<evidence type="ECO:0000313" key="6">
    <source>
        <dbReference type="Proteomes" id="UP000000483"/>
    </source>
</evidence>
<evidence type="ECO:0000256" key="3">
    <source>
        <dbReference type="ARBA" id="ARBA00022553"/>
    </source>
</evidence>
<dbReference type="EC" id="2.7.13.3" evidence="2"/>
<dbReference type="RefSeq" id="WP_013706632.1">
    <property type="nucleotide sequence ID" value="NC_015388.1"/>
</dbReference>
<proteinExistence type="predicted"/>
<dbReference type="KEGG" id="dao:Desac_1676"/>
<dbReference type="PROSITE" id="PS50109">
    <property type="entry name" value="HIS_KIN"/>
    <property type="match status" value="1"/>
</dbReference>
<keyword evidence="5" id="KW-0808">Transferase</keyword>
<evidence type="ECO:0000256" key="1">
    <source>
        <dbReference type="ARBA" id="ARBA00000085"/>
    </source>
</evidence>
<organism evidence="5 6">
    <name type="scientific">Desulfobacca acetoxidans (strain ATCC 700848 / DSM 11109 / ASRB2)</name>
    <dbReference type="NCBI Taxonomy" id="880072"/>
    <lineage>
        <taxon>Bacteria</taxon>
        <taxon>Pseudomonadati</taxon>
        <taxon>Thermodesulfobacteriota</taxon>
        <taxon>Desulfobaccia</taxon>
        <taxon>Desulfobaccales</taxon>
        <taxon>Desulfobaccaceae</taxon>
        <taxon>Desulfobacca</taxon>
    </lineage>
</organism>
<name>F2NJL0_DESAR</name>